<dbReference type="InterPro" id="IPR008266">
    <property type="entry name" value="Tyr_kinase_AS"/>
</dbReference>
<dbReference type="EMBL" id="CP117880">
    <property type="protein sequence ID" value="WDF67180.1"/>
    <property type="molecule type" value="Genomic_DNA"/>
</dbReference>
<keyword evidence="3" id="KW-1185">Reference proteome</keyword>
<dbReference type="InterPro" id="IPR053235">
    <property type="entry name" value="Ser_Thr_kinase"/>
</dbReference>
<name>A0ABY7WFX2_9SPHI</name>
<dbReference type="Pfam" id="PF00069">
    <property type="entry name" value="Pkinase"/>
    <property type="match status" value="1"/>
</dbReference>
<organism evidence="2 3">
    <name type="scientific">Sphingobacterium oryzagri</name>
    <dbReference type="NCBI Taxonomy" id="3025669"/>
    <lineage>
        <taxon>Bacteria</taxon>
        <taxon>Pseudomonadati</taxon>
        <taxon>Bacteroidota</taxon>
        <taxon>Sphingobacteriia</taxon>
        <taxon>Sphingobacteriales</taxon>
        <taxon>Sphingobacteriaceae</taxon>
        <taxon>Sphingobacterium</taxon>
    </lineage>
</organism>
<dbReference type="PROSITE" id="PS50011">
    <property type="entry name" value="PROTEIN_KINASE_DOM"/>
    <property type="match status" value="1"/>
</dbReference>
<evidence type="ECO:0000313" key="2">
    <source>
        <dbReference type="EMBL" id="WDF67180.1"/>
    </source>
</evidence>
<keyword evidence="2" id="KW-0418">Kinase</keyword>
<reference evidence="2 3" key="1">
    <citation type="submission" date="2023-02" db="EMBL/GenBank/DDBJ databases">
        <title>Genome sequence of Sphingobacterium sp. KACC 22765.</title>
        <authorList>
            <person name="Kim S."/>
            <person name="Heo J."/>
            <person name="Kwon S.-W."/>
        </authorList>
    </citation>
    <scope>NUCLEOTIDE SEQUENCE [LARGE SCALE GENOMIC DNA]</scope>
    <source>
        <strain evidence="2 3">KACC 22765</strain>
    </source>
</reference>
<dbReference type="Proteomes" id="UP001221558">
    <property type="component" value="Chromosome"/>
</dbReference>
<feature type="domain" description="Protein kinase" evidence="1">
    <location>
        <begin position="190"/>
        <end position="442"/>
    </location>
</feature>
<accession>A0ABY7WFX2</accession>
<proteinExistence type="predicted"/>
<dbReference type="Gene3D" id="1.10.510.10">
    <property type="entry name" value="Transferase(Phosphotransferase) domain 1"/>
    <property type="match status" value="1"/>
</dbReference>
<dbReference type="PROSITE" id="PS00109">
    <property type="entry name" value="PROTEIN_KINASE_TYR"/>
    <property type="match status" value="1"/>
</dbReference>
<dbReference type="RefSeq" id="WP_274265910.1">
    <property type="nucleotide sequence ID" value="NZ_CP117880.1"/>
</dbReference>
<sequence>MKSSSNNVYNRQITIQSYQHLLDEQGFDYKKQHVWLVVGNPSFVDSYLVYLSVCLAHANSILQAILPLLKRTKSPFMLVKDQLQHNHINNHAFPPVLFGKPLLVFFQDMQQLQHVSRMLAFATRQFSGMLLPNGLRIGSICYVAHSNRSSVAAENTFPYTFTVDADLRLAFPNAKDWEQKPVSRFIAHRYLPIRLLTSSHKGNILLGIDLLRLRYCFIKQARPWTGEDLHGRQMRDRLQWQKIATKKLQDRVAVPTIFTFHTQHGYDYLITRFIQADSLDSMIKAGVCSLTQRLVYLQRALKELLEMHQAGYIHRDLSAKNILVQQNGNVLLSDLELAYPIQGCSEPAFESGTIGYMSPQQTAGSRPHPADDSYAIAALVYYIYTDQHPKILHKLSQDLRREAISSLPLDPELQTLLQAAISDDESARPEISRLWRVLSSYEKQASSDQSPRQVNSLRGKMVTCVLLLALAIASVYLLWLSSDDSNLRNNGFTRQLIGAELHPVKTFPIPEDSKYLVGIVADTLYLSDRKVGKVTALCKHTGTYRQWIIPLDSAYRSEFAKSSGLQLDGHYIYLYDGAKRRIVRQRLLDGSVHQYAVSDVFTRLQPISAQTAIIRKFIAGERDQALYRYDFATGKSSKQTRLTAVQTDGGFSSSGLLAYDPQRQRLAYVARYANHIRVLDSNLRVISNGNSIDTFHYYRTRAVAVQRRATDILTNDGPQKSVNQHAVMTNNRLYIHSMIKADNEKLSDFESSTAIDVYNQDNLQYLGSYRLRHRSKASLRNFYVKQDTLYAMFPSFIYRYEIGLCARDTCDRSPR</sequence>
<dbReference type="InterPro" id="IPR000719">
    <property type="entry name" value="Prot_kinase_dom"/>
</dbReference>
<gene>
    <name evidence="2" type="ORF">PQ465_12785</name>
</gene>
<dbReference type="SUPFAM" id="SSF63825">
    <property type="entry name" value="YWTD domain"/>
    <property type="match status" value="1"/>
</dbReference>
<evidence type="ECO:0000313" key="3">
    <source>
        <dbReference type="Proteomes" id="UP001221558"/>
    </source>
</evidence>
<dbReference type="SMART" id="SM00220">
    <property type="entry name" value="S_TKc"/>
    <property type="match status" value="1"/>
</dbReference>
<dbReference type="GO" id="GO:0016301">
    <property type="term" value="F:kinase activity"/>
    <property type="evidence" value="ECO:0007669"/>
    <property type="project" value="UniProtKB-KW"/>
</dbReference>
<dbReference type="InterPro" id="IPR011009">
    <property type="entry name" value="Kinase-like_dom_sf"/>
</dbReference>
<keyword evidence="2" id="KW-0808">Transferase</keyword>
<protein>
    <submittedName>
        <fullName evidence="2">Protein kinase</fullName>
    </submittedName>
</protein>
<dbReference type="SUPFAM" id="SSF56112">
    <property type="entry name" value="Protein kinase-like (PK-like)"/>
    <property type="match status" value="1"/>
</dbReference>
<evidence type="ECO:0000259" key="1">
    <source>
        <dbReference type="PROSITE" id="PS50011"/>
    </source>
</evidence>
<dbReference type="PANTHER" id="PTHR24361">
    <property type="entry name" value="MITOGEN-ACTIVATED KINASE KINASE KINASE"/>
    <property type="match status" value="1"/>
</dbReference>